<reference evidence="1" key="2">
    <citation type="submission" date="2020-09" db="EMBL/GenBank/DDBJ databases">
        <authorList>
            <person name="Sun Q."/>
            <person name="Zhou Y."/>
        </authorList>
    </citation>
    <scope>NUCLEOTIDE SEQUENCE</scope>
    <source>
        <strain evidence="1">CGMCC 1.15880</strain>
    </source>
</reference>
<protein>
    <submittedName>
        <fullName evidence="1">Uncharacterized protein</fullName>
    </submittedName>
</protein>
<sequence length="95" mass="10640">MSFRELNYRFLAPGAQTLMILGIIALCQPWSEFFHRYGLTMTLFGLIAFLVTSKISPDAPVQDDFVDESADVLELHGEQPDDVREKGSYKDGGIV</sequence>
<keyword evidence="2" id="KW-1185">Reference proteome</keyword>
<dbReference type="RefSeq" id="WP_188671647.1">
    <property type="nucleotide sequence ID" value="NZ_BMKA01000001.1"/>
</dbReference>
<proteinExistence type="predicted"/>
<reference evidence="1" key="1">
    <citation type="journal article" date="2014" name="Int. J. Syst. Evol. Microbiol.">
        <title>Complete genome sequence of Corynebacterium casei LMG S-19264T (=DSM 44701T), isolated from a smear-ripened cheese.</title>
        <authorList>
            <consortium name="US DOE Joint Genome Institute (JGI-PGF)"/>
            <person name="Walter F."/>
            <person name="Albersmeier A."/>
            <person name="Kalinowski J."/>
            <person name="Ruckert C."/>
        </authorList>
    </citation>
    <scope>NUCLEOTIDE SEQUENCE</scope>
    <source>
        <strain evidence="1">CGMCC 1.15880</strain>
    </source>
</reference>
<comment type="caution">
    <text evidence="1">The sequence shown here is derived from an EMBL/GenBank/DDBJ whole genome shotgun (WGS) entry which is preliminary data.</text>
</comment>
<dbReference type="AlphaFoldDB" id="A0A916QT58"/>
<gene>
    <name evidence="1" type="ORF">GCM10011498_07540</name>
</gene>
<evidence type="ECO:0000313" key="1">
    <source>
        <dbReference type="EMBL" id="GGA09981.1"/>
    </source>
</evidence>
<accession>A0A916QT58</accession>
<dbReference type="EMBL" id="BMKA01000001">
    <property type="protein sequence ID" value="GGA09981.1"/>
    <property type="molecule type" value="Genomic_DNA"/>
</dbReference>
<organism evidence="1 2">
    <name type="scientific">Neptunicoccus cionae</name>
    <dbReference type="NCBI Taxonomy" id="2035344"/>
    <lineage>
        <taxon>Bacteria</taxon>
        <taxon>Pseudomonadati</taxon>
        <taxon>Pseudomonadota</taxon>
        <taxon>Alphaproteobacteria</taxon>
        <taxon>Rhodobacterales</taxon>
        <taxon>Paracoccaceae</taxon>
        <taxon>Neptunicoccus</taxon>
    </lineage>
</organism>
<evidence type="ECO:0000313" key="2">
    <source>
        <dbReference type="Proteomes" id="UP000628017"/>
    </source>
</evidence>
<name>A0A916QT58_9RHOB</name>
<dbReference type="Proteomes" id="UP000628017">
    <property type="component" value="Unassembled WGS sequence"/>
</dbReference>